<gene>
    <name evidence="1" type="ORF">D623_10035084</name>
</gene>
<dbReference type="Proteomes" id="UP000052978">
    <property type="component" value="Unassembled WGS sequence"/>
</dbReference>
<keyword evidence="2" id="KW-1185">Reference proteome</keyword>
<evidence type="ECO:0000313" key="2">
    <source>
        <dbReference type="Proteomes" id="UP000052978"/>
    </source>
</evidence>
<evidence type="ECO:0000313" key="1">
    <source>
        <dbReference type="EMBL" id="EPQ02388.1"/>
    </source>
</evidence>
<accession>S7NXR4</accession>
<organism evidence="1 2">
    <name type="scientific">Myotis brandtii</name>
    <name type="common">Brandt's bat</name>
    <dbReference type="NCBI Taxonomy" id="109478"/>
    <lineage>
        <taxon>Eukaryota</taxon>
        <taxon>Metazoa</taxon>
        <taxon>Chordata</taxon>
        <taxon>Craniata</taxon>
        <taxon>Vertebrata</taxon>
        <taxon>Euteleostomi</taxon>
        <taxon>Mammalia</taxon>
        <taxon>Eutheria</taxon>
        <taxon>Laurasiatheria</taxon>
        <taxon>Chiroptera</taxon>
        <taxon>Yangochiroptera</taxon>
        <taxon>Vespertilionidae</taxon>
        <taxon>Myotis</taxon>
    </lineage>
</organism>
<dbReference type="EMBL" id="KE161207">
    <property type="protein sequence ID" value="EPQ02388.1"/>
    <property type="molecule type" value="Genomic_DNA"/>
</dbReference>
<protein>
    <submittedName>
        <fullName evidence="1">Uncharacterized protein</fullName>
    </submittedName>
</protein>
<dbReference type="AlphaFoldDB" id="S7NXR4"/>
<name>S7NXR4_MYOBR</name>
<sequence>MPLTPAAALRPVTVCPHKLQHHQQMTRPSGITGKADETFCDHVNDLKPLSHEADVLDFSSEAFVFTSLLNSGLSAVWSYN</sequence>
<reference evidence="1 2" key="1">
    <citation type="journal article" date="2013" name="Nat. Commun.">
        <title>Genome analysis reveals insights into physiology and longevity of the Brandt's bat Myotis brandtii.</title>
        <authorList>
            <person name="Seim I."/>
            <person name="Fang X."/>
            <person name="Xiong Z."/>
            <person name="Lobanov A.V."/>
            <person name="Huang Z."/>
            <person name="Ma S."/>
            <person name="Feng Y."/>
            <person name="Turanov A.A."/>
            <person name="Zhu Y."/>
            <person name="Lenz T.L."/>
            <person name="Gerashchenko M.V."/>
            <person name="Fan D."/>
            <person name="Hee Yim S."/>
            <person name="Yao X."/>
            <person name="Jordan D."/>
            <person name="Xiong Y."/>
            <person name="Ma Y."/>
            <person name="Lyapunov A.N."/>
            <person name="Chen G."/>
            <person name="Kulakova O.I."/>
            <person name="Sun Y."/>
            <person name="Lee S.G."/>
            <person name="Bronson R.T."/>
            <person name="Moskalev A.A."/>
            <person name="Sunyaev S.R."/>
            <person name="Zhang G."/>
            <person name="Krogh A."/>
            <person name="Wang J."/>
            <person name="Gladyshev V.N."/>
        </authorList>
    </citation>
    <scope>NUCLEOTIDE SEQUENCE [LARGE SCALE GENOMIC DNA]</scope>
</reference>
<proteinExistence type="predicted"/>